<dbReference type="CDD" id="cd17541">
    <property type="entry name" value="REC_CheB-like"/>
    <property type="match status" value="1"/>
</dbReference>
<evidence type="ECO:0000256" key="2">
    <source>
        <dbReference type="ARBA" id="ARBA00048267"/>
    </source>
</evidence>
<protein>
    <recommendedName>
        <fullName evidence="3">Protein-glutamate methylesterase/protein-glutamine glutaminase</fullName>
        <ecNumber evidence="3">3.1.1.61</ecNumber>
        <ecNumber evidence="3">3.5.1.44</ecNumber>
    </recommendedName>
</protein>
<organism evidence="9 10">
    <name type="scientific">Motilibacter peucedani</name>
    <dbReference type="NCBI Taxonomy" id="598650"/>
    <lineage>
        <taxon>Bacteria</taxon>
        <taxon>Bacillati</taxon>
        <taxon>Actinomycetota</taxon>
        <taxon>Actinomycetes</taxon>
        <taxon>Motilibacterales</taxon>
        <taxon>Motilibacteraceae</taxon>
        <taxon>Motilibacter</taxon>
    </lineage>
</organism>
<dbReference type="GO" id="GO:0000156">
    <property type="term" value="F:phosphorelay response regulator activity"/>
    <property type="evidence" value="ECO:0007669"/>
    <property type="project" value="InterPro"/>
</dbReference>
<dbReference type="GO" id="GO:0005737">
    <property type="term" value="C:cytoplasm"/>
    <property type="evidence" value="ECO:0007669"/>
    <property type="project" value="UniProtKB-SubCell"/>
</dbReference>
<dbReference type="NCBIfam" id="NF001965">
    <property type="entry name" value="PRK00742.1"/>
    <property type="match status" value="1"/>
</dbReference>
<dbReference type="SMART" id="SM00448">
    <property type="entry name" value="REC"/>
    <property type="match status" value="1"/>
</dbReference>
<sequence>MADIRVLVVDDSAVVRRIVAQVLDAEPDITVVGTAENGRVALQKLAALSPDAVTLDIEMPELDGLGTLKELRKTHARVPVIMFSTLTERGAAKTLEALSLGASDYVTKPSNTTALTDSVRSVREQLVPKLRSLTGRDVPAGRPRTPLRPTTSLPTRPTAPLRPVASTATAVVGPRAGAVRGPVQRPEVLAIGSSTGGPEALARVLTGLPGTLRVPVVIVQHMPPIFTRLLAERLSRASALDVREAAEGDQLKPGTVLIAPGDFHLELVRRGAAVTAHLTSGPAENFCRPAVDVLFRSVASVYGGASLAVVLTGMGSDGRRGAELLRAKGARILAQDEATSVVWGMPGAVAHAGLADALLPIDAVAGAIVDSVGHQAHAIPLGARP</sequence>
<keyword evidence="3" id="KW-0963">Cytoplasm</keyword>
<name>A0A420XTX7_9ACTN</name>
<dbReference type="PANTHER" id="PTHR42872:SF3">
    <property type="entry name" value="PROTEIN-GLUTAMATE METHYLESTERASE_PROTEIN-GLUTAMINE GLUTAMINASE 1"/>
    <property type="match status" value="1"/>
</dbReference>
<evidence type="ECO:0000256" key="6">
    <source>
        <dbReference type="SAM" id="MobiDB-lite"/>
    </source>
</evidence>
<comment type="similarity">
    <text evidence="3">Belongs to the CheB family.</text>
</comment>
<evidence type="ECO:0000313" key="10">
    <source>
        <dbReference type="Proteomes" id="UP000281955"/>
    </source>
</evidence>
<feature type="domain" description="Response regulatory" evidence="7">
    <location>
        <begin position="5"/>
        <end position="123"/>
    </location>
</feature>
<dbReference type="Pfam" id="PF00072">
    <property type="entry name" value="Response_reg"/>
    <property type="match status" value="1"/>
</dbReference>
<gene>
    <name evidence="3" type="primary">cheB</name>
    <name evidence="9" type="ORF">CLV35_0612</name>
</gene>
<dbReference type="EC" id="3.5.1.44" evidence="3"/>
<evidence type="ECO:0000256" key="4">
    <source>
        <dbReference type="PROSITE-ProRule" id="PRU00050"/>
    </source>
</evidence>
<dbReference type="GO" id="GO:0008984">
    <property type="term" value="F:protein-glutamate methylesterase activity"/>
    <property type="evidence" value="ECO:0007669"/>
    <property type="project" value="UniProtKB-UniRule"/>
</dbReference>
<dbReference type="InterPro" id="IPR000673">
    <property type="entry name" value="Sig_transdc_resp-reg_Me-estase"/>
</dbReference>
<accession>A0A420XTX7</accession>
<dbReference type="InParanoid" id="A0A420XTX7"/>
<dbReference type="PIRSF" id="PIRSF000876">
    <property type="entry name" value="RR_chemtxs_CheB"/>
    <property type="match status" value="1"/>
</dbReference>
<evidence type="ECO:0000256" key="1">
    <source>
        <dbReference type="ARBA" id="ARBA00022801"/>
    </source>
</evidence>
<dbReference type="GO" id="GO:0006935">
    <property type="term" value="P:chemotaxis"/>
    <property type="evidence" value="ECO:0007669"/>
    <property type="project" value="UniProtKB-UniRule"/>
</dbReference>
<evidence type="ECO:0000313" key="9">
    <source>
        <dbReference type="EMBL" id="RKS80191.1"/>
    </source>
</evidence>
<dbReference type="PROSITE" id="PS50110">
    <property type="entry name" value="RESPONSE_REGULATORY"/>
    <property type="match status" value="1"/>
</dbReference>
<comment type="PTM">
    <text evidence="3">Phosphorylated by CheA. Phosphorylation of the N-terminal regulatory domain activates the methylesterase activity.</text>
</comment>
<feature type="modified residue" description="4-aspartylphosphate" evidence="3 5">
    <location>
        <position position="56"/>
    </location>
</feature>
<dbReference type="Pfam" id="PF01339">
    <property type="entry name" value="CheB_methylest"/>
    <property type="match status" value="1"/>
</dbReference>
<comment type="function">
    <text evidence="3">Involved in chemotaxis. Part of a chemotaxis signal transduction system that modulates chemotaxis in response to various stimuli. Catalyzes the demethylation of specific methylglutamate residues introduced into the chemoreceptors (methyl-accepting chemotaxis proteins or MCP) by CheR. Also mediates the irreversible deamidation of specific glutamine residues to glutamic acid.</text>
</comment>
<dbReference type="SUPFAM" id="SSF52172">
    <property type="entry name" value="CheY-like"/>
    <property type="match status" value="1"/>
</dbReference>
<proteinExistence type="inferred from homology"/>
<reference evidence="9 10" key="1">
    <citation type="submission" date="2018-10" db="EMBL/GenBank/DDBJ databases">
        <title>Genomic Encyclopedia of Archaeal and Bacterial Type Strains, Phase II (KMG-II): from individual species to whole genera.</title>
        <authorList>
            <person name="Goeker M."/>
        </authorList>
    </citation>
    <scope>NUCLEOTIDE SEQUENCE [LARGE SCALE GENOMIC DNA]</scope>
    <source>
        <strain evidence="9 10">RP-AC37</strain>
    </source>
</reference>
<feature type="active site" evidence="3 4">
    <location>
        <position position="317"/>
    </location>
</feature>
<comment type="catalytic activity">
    <reaction evidence="3">
        <text>L-glutaminyl-[protein] + H2O = L-glutamyl-[protein] + NH4(+)</text>
        <dbReference type="Rhea" id="RHEA:16441"/>
        <dbReference type="Rhea" id="RHEA-COMP:10207"/>
        <dbReference type="Rhea" id="RHEA-COMP:10208"/>
        <dbReference type="ChEBI" id="CHEBI:15377"/>
        <dbReference type="ChEBI" id="CHEBI:28938"/>
        <dbReference type="ChEBI" id="CHEBI:29973"/>
        <dbReference type="ChEBI" id="CHEBI:30011"/>
        <dbReference type="EC" id="3.5.1.44"/>
    </reaction>
</comment>
<dbReference type="Proteomes" id="UP000281955">
    <property type="component" value="Unassembled WGS sequence"/>
</dbReference>
<keyword evidence="1 3" id="KW-0378">Hydrolase</keyword>
<dbReference type="Gene3D" id="3.40.50.180">
    <property type="entry name" value="Methylesterase CheB, C-terminal domain"/>
    <property type="match status" value="1"/>
</dbReference>
<evidence type="ECO:0000259" key="8">
    <source>
        <dbReference type="PROSITE" id="PS50122"/>
    </source>
</evidence>
<evidence type="ECO:0000256" key="3">
    <source>
        <dbReference type="HAMAP-Rule" id="MF_00099"/>
    </source>
</evidence>
<dbReference type="RefSeq" id="WP_121191912.1">
    <property type="nucleotide sequence ID" value="NZ_RBWV01000009.1"/>
</dbReference>
<dbReference type="OrthoDB" id="9793421at2"/>
<dbReference type="Gene3D" id="3.40.50.2300">
    <property type="match status" value="1"/>
</dbReference>
<keyword evidence="3 5" id="KW-0597">Phosphoprotein</keyword>
<comment type="domain">
    <text evidence="3">Contains a C-terminal catalytic domain, and an N-terminal region which modulates catalytic activity.</text>
</comment>
<keyword evidence="10" id="KW-1185">Reference proteome</keyword>
<comment type="subcellular location">
    <subcellularLocation>
        <location evidence="3">Cytoplasm</location>
    </subcellularLocation>
</comment>
<dbReference type="EC" id="3.1.1.61" evidence="3"/>
<dbReference type="GO" id="GO:0050568">
    <property type="term" value="F:protein-glutamine glutaminase activity"/>
    <property type="evidence" value="ECO:0007669"/>
    <property type="project" value="UniProtKB-UniRule"/>
</dbReference>
<dbReference type="EMBL" id="RBWV01000009">
    <property type="protein sequence ID" value="RKS80191.1"/>
    <property type="molecule type" value="Genomic_DNA"/>
</dbReference>
<evidence type="ECO:0000259" key="7">
    <source>
        <dbReference type="PROSITE" id="PS50110"/>
    </source>
</evidence>
<feature type="domain" description="CheB-type methylesterase" evidence="8">
    <location>
        <begin position="182"/>
        <end position="375"/>
    </location>
</feature>
<keyword evidence="3 4" id="KW-0145">Chemotaxis</keyword>
<feature type="active site" evidence="3 4">
    <location>
        <position position="221"/>
    </location>
</feature>
<dbReference type="PROSITE" id="PS50122">
    <property type="entry name" value="CHEB"/>
    <property type="match status" value="1"/>
</dbReference>
<dbReference type="AlphaFoldDB" id="A0A420XTX7"/>
<comment type="caution">
    <text evidence="9">The sequence shown here is derived from an EMBL/GenBank/DDBJ whole genome shotgun (WGS) entry which is preliminary data.</text>
</comment>
<dbReference type="InterPro" id="IPR011006">
    <property type="entry name" value="CheY-like_superfamily"/>
</dbReference>
<dbReference type="InterPro" id="IPR001789">
    <property type="entry name" value="Sig_transdc_resp-reg_receiver"/>
</dbReference>
<dbReference type="CDD" id="cd16432">
    <property type="entry name" value="CheB_Rec"/>
    <property type="match status" value="1"/>
</dbReference>
<comment type="catalytic activity">
    <reaction evidence="2 3">
        <text>[protein]-L-glutamate 5-O-methyl ester + H2O = L-glutamyl-[protein] + methanol + H(+)</text>
        <dbReference type="Rhea" id="RHEA:23236"/>
        <dbReference type="Rhea" id="RHEA-COMP:10208"/>
        <dbReference type="Rhea" id="RHEA-COMP:10311"/>
        <dbReference type="ChEBI" id="CHEBI:15377"/>
        <dbReference type="ChEBI" id="CHEBI:15378"/>
        <dbReference type="ChEBI" id="CHEBI:17790"/>
        <dbReference type="ChEBI" id="CHEBI:29973"/>
        <dbReference type="ChEBI" id="CHEBI:82795"/>
        <dbReference type="EC" id="3.1.1.61"/>
    </reaction>
</comment>
<evidence type="ECO:0000256" key="5">
    <source>
        <dbReference type="PROSITE-ProRule" id="PRU00169"/>
    </source>
</evidence>
<dbReference type="PANTHER" id="PTHR42872">
    <property type="entry name" value="PROTEIN-GLUTAMATE METHYLESTERASE/PROTEIN-GLUTAMINE GLUTAMINASE"/>
    <property type="match status" value="1"/>
</dbReference>
<feature type="active site" evidence="3 4">
    <location>
        <position position="194"/>
    </location>
</feature>
<feature type="region of interest" description="Disordered" evidence="6">
    <location>
        <begin position="134"/>
        <end position="161"/>
    </location>
</feature>
<feature type="compositionally biased region" description="Low complexity" evidence="6">
    <location>
        <begin position="142"/>
        <end position="161"/>
    </location>
</feature>
<dbReference type="SUPFAM" id="SSF52738">
    <property type="entry name" value="Methylesterase CheB, C-terminal domain"/>
    <property type="match status" value="1"/>
</dbReference>
<dbReference type="InterPro" id="IPR008248">
    <property type="entry name" value="CheB-like"/>
</dbReference>
<dbReference type="InterPro" id="IPR035909">
    <property type="entry name" value="CheB_C"/>
</dbReference>
<dbReference type="HAMAP" id="MF_00099">
    <property type="entry name" value="CheB_chemtxs"/>
    <property type="match status" value="1"/>
</dbReference>